<dbReference type="Pfam" id="PF07687">
    <property type="entry name" value="M20_dimer"/>
    <property type="match status" value="1"/>
</dbReference>
<gene>
    <name evidence="4" type="ORF">BIV18_08740</name>
</gene>
<dbReference type="Gene3D" id="3.40.630.10">
    <property type="entry name" value="Zn peptidases"/>
    <property type="match status" value="1"/>
</dbReference>
<keyword evidence="2" id="KW-0464">Manganese</keyword>
<keyword evidence="2" id="KW-0479">Metal-binding</keyword>
<dbReference type="InterPro" id="IPR036264">
    <property type="entry name" value="Bact_exopeptidase_dim_dom"/>
</dbReference>
<accession>A0A1U7M1R3</accession>
<dbReference type="InterPro" id="IPR011650">
    <property type="entry name" value="Peptidase_M20_dimer"/>
</dbReference>
<feature type="domain" description="Peptidase M20 dimerisation" evidence="3">
    <location>
        <begin position="195"/>
        <end position="291"/>
    </location>
</feature>
<feature type="binding site" evidence="2">
    <location>
        <position position="372"/>
    </location>
    <ligand>
        <name>Mn(2+)</name>
        <dbReference type="ChEBI" id="CHEBI:29035"/>
        <label>2</label>
    </ligand>
</feature>
<dbReference type="Gene3D" id="3.30.70.360">
    <property type="match status" value="1"/>
</dbReference>
<dbReference type="GO" id="GO:0046872">
    <property type="term" value="F:metal ion binding"/>
    <property type="evidence" value="ECO:0007669"/>
    <property type="project" value="UniProtKB-KW"/>
</dbReference>
<dbReference type="InterPro" id="IPR017439">
    <property type="entry name" value="Amidohydrolase"/>
</dbReference>
<keyword evidence="5" id="KW-1185">Reference proteome</keyword>
<dbReference type="Proteomes" id="UP000187166">
    <property type="component" value="Unassembled WGS sequence"/>
</dbReference>
<keyword evidence="1" id="KW-0378">Hydrolase</keyword>
<evidence type="ECO:0000256" key="1">
    <source>
        <dbReference type="ARBA" id="ARBA00022801"/>
    </source>
</evidence>
<organism evidence="4 5">
    <name type="scientific">Peptoniphilus porci</name>
    <dbReference type="NCBI Taxonomy" id="2652280"/>
    <lineage>
        <taxon>Bacteria</taxon>
        <taxon>Bacillati</taxon>
        <taxon>Bacillota</taxon>
        <taxon>Tissierellia</taxon>
        <taxon>Tissierellales</taxon>
        <taxon>Peptoniphilaceae</taxon>
        <taxon>Peptoniphilus</taxon>
    </lineage>
</organism>
<feature type="binding site" evidence="2">
    <location>
        <position position="173"/>
    </location>
    <ligand>
        <name>Mn(2+)</name>
        <dbReference type="ChEBI" id="CHEBI:29035"/>
        <label>1</label>
    </ligand>
</feature>
<proteinExistence type="predicted"/>
<dbReference type="InterPro" id="IPR002933">
    <property type="entry name" value="Peptidase_M20"/>
</dbReference>
<dbReference type="FunFam" id="3.30.70.360:FF:000001">
    <property type="entry name" value="N-acetyldiaminopimelate deacetylase"/>
    <property type="match status" value="1"/>
</dbReference>
<reference evidence="4 5" key="1">
    <citation type="journal article" date="2016" name="Appl. Environ. Microbiol.">
        <title>Function and Phylogeny of Bacterial Butyryl Coenzyme A:Acetate Transferases and Their Diversity in the Proximal Colon of Swine.</title>
        <authorList>
            <person name="Trachsel J."/>
            <person name="Bayles D.O."/>
            <person name="Looft T."/>
            <person name="Levine U.Y."/>
            <person name="Allen H.K."/>
        </authorList>
    </citation>
    <scope>NUCLEOTIDE SEQUENCE [LARGE SCALE GENOMIC DNA]</scope>
    <source>
        <strain evidence="4 5">35-6-1</strain>
    </source>
</reference>
<evidence type="ECO:0000313" key="5">
    <source>
        <dbReference type="Proteomes" id="UP000187166"/>
    </source>
</evidence>
<dbReference type="PANTHER" id="PTHR11014">
    <property type="entry name" value="PEPTIDASE M20 FAMILY MEMBER"/>
    <property type="match status" value="1"/>
</dbReference>
<dbReference type="STRING" id="1465756.BIV18_08740"/>
<evidence type="ECO:0000256" key="2">
    <source>
        <dbReference type="PIRSR" id="PIRSR005962-1"/>
    </source>
</evidence>
<dbReference type="NCBIfam" id="TIGR01891">
    <property type="entry name" value="amidohydrolases"/>
    <property type="match status" value="1"/>
</dbReference>
<dbReference type="SUPFAM" id="SSF55031">
    <property type="entry name" value="Bacterial exopeptidase dimerisation domain"/>
    <property type="match status" value="1"/>
</dbReference>
<evidence type="ECO:0000259" key="3">
    <source>
        <dbReference type="Pfam" id="PF07687"/>
    </source>
</evidence>
<feature type="binding site" evidence="2">
    <location>
        <position position="147"/>
    </location>
    <ligand>
        <name>Mn(2+)</name>
        <dbReference type="ChEBI" id="CHEBI:29035"/>
        <label>2</label>
    </ligand>
</feature>
<dbReference type="SUPFAM" id="SSF53187">
    <property type="entry name" value="Zn-dependent exopeptidases"/>
    <property type="match status" value="1"/>
</dbReference>
<comment type="cofactor">
    <cofactor evidence="2">
        <name>Mn(2+)</name>
        <dbReference type="ChEBI" id="CHEBI:29035"/>
    </cofactor>
    <text evidence="2">The Mn(2+) ion enhances activity.</text>
</comment>
<feature type="binding site" evidence="2">
    <location>
        <position position="111"/>
    </location>
    <ligand>
        <name>Mn(2+)</name>
        <dbReference type="ChEBI" id="CHEBI:29035"/>
        <label>2</label>
    </ligand>
</feature>
<dbReference type="GO" id="GO:0050118">
    <property type="term" value="F:N-acetyldiaminopimelate deacetylase activity"/>
    <property type="evidence" value="ECO:0007669"/>
    <property type="project" value="UniProtKB-ARBA"/>
</dbReference>
<dbReference type="GO" id="GO:0019877">
    <property type="term" value="P:diaminopimelate biosynthetic process"/>
    <property type="evidence" value="ECO:0007669"/>
    <property type="project" value="UniProtKB-ARBA"/>
</dbReference>
<dbReference type="PANTHER" id="PTHR11014:SF63">
    <property type="entry name" value="METALLOPEPTIDASE, PUTATIVE (AFU_ORTHOLOGUE AFUA_6G09600)-RELATED"/>
    <property type="match status" value="1"/>
</dbReference>
<dbReference type="PIRSF" id="PIRSF005962">
    <property type="entry name" value="Pept_M20D_amidohydro"/>
    <property type="match status" value="1"/>
</dbReference>
<dbReference type="AlphaFoldDB" id="A0A1U7M1R3"/>
<comment type="caution">
    <text evidence="4">The sequence shown here is derived from an EMBL/GenBank/DDBJ whole genome shotgun (WGS) entry which is preliminary data.</text>
</comment>
<sequence length="401" mass="44723">MDLNQGWIKMKDILKKSEENQKLLVDIRRELHMNAETSQNEVETSKIIMKYLDKFNIPYISEVGGHGIIAEITGSEPGKVVALRADMDALEMEEERDISFKSKNKNVMHSCGHDSHMTFLLGAAKLLNENKDKIKGKVKLVFQPAEELSPIGGAPKILESGLLNDVDAIFGSHVWPDLPFGKIAIKEGAMMANSDHFTIKFIGASSHAAKPHEGVDAIVMGSQFINAMQTLISRNTDPMNSAVLTVGRFIAGTRYNVMAEEALIDGTCRTFSKEDRTRIFKDMGNLARAIAEVNHGHCEYNYGFGYPAVMNEKNSVKLVKKSVVDLFGEDSLLEIDKPAMTAEDFAFYLQKIKGAFYWVGIGKEGEKNYPLHSKKFYLNEDILYRGAALMCVIALNFLNEN</sequence>
<evidence type="ECO:0000313" key="4">
    <source>
        <dbReference type="EMBL" id="OLR65589.1"/>
    </source>
</evidence>
<feature type="binding site" evidence="2">
    <location>
        <position position="113"/>
    </location>
    <ligand>
        <name>Mn(2+)</name>
        <dbReference type="ChEBI" id="CHEBI:29035"/>
        <label>2</label>
    </ligand>
</feature>
<name>A0A1U7M1R3_9FIRM</name>
<protein>
    <submittedName>
        <fullName evidence="4">Amidohydrolase</fullName>
    </submittedName>
</protein>
<dbReference type="eggNOG" id="COG1473">
    <property type="taxonomic scope" value="Bacteria"/>
</dbReference>
<dbReference type="Pfam" id="PF01546">
    <property type="entry name" value="Peptidase_M20"/>
    <property type="match status" value="1"/>
</dbReference>
<dbReference type="EMBL" id="MJIH01000001">
    <property type="protein sequence ID" value="OLR65589.1"/>
    <property type="molecule type" value="Genomic_DNA"/>
</dbReference>
<dbReference type="CDD" id="cd03886">
    <property type="entry name" value="M20_Acy1"/>
    <property type="match status" value="1"/>
</dbReference>